<dbReference type="InterPro" id="IPR042529">
    <property type="entry name" value="IF_2B-like_C"/>
</dbReference>
<sequence length="104" mass="11267">MAASDNNIPFYVALPSPTIDWTLTDGIAEIPIEERDDDEVRKVWGKLDDQSIAQVQICPDGTRGGNPAFDVTPARLITGLITERGVCPASREGLASLFPELVLD</sequence>
<dbReference type="InterPro" id="IPR000649">
    <property type="entry name" value="IF-2B-related"/>
</dbReference>
<gene>
    <name evidence="1" type="ORF">MNBD_GAMMA24-602</name>
</gene>
<accession>A0A3B1B5Q9</accession>
<name>A0A3B1B5Q9_9ZZZZ</name>
<dbReference type="InterPro" id="IPR037171">
    <property type="entry name" value="NagB/RpiA_transferase-like"/>
</dbReference>
<dbReference type="AlphaFoldDB" id="A0A3B1B5Q9"/>
<dbReference type="GO" id="GO:0019509">
    <property type="term" value="P:L-methionine salvage from methylthioadenosine"/>
    <property type="evidence" value="ECO:0007669"/>
    <property type="project" value="TreeGrafter"/>
</dbReference>
<dbReference type="EC" id="5.3.1.23" evidence="1"/>
<keyword evidence="1" id="KW-0413">Isomerase</keyword>
<dbReference type="Pfam" id="PF01008">
    <property type="entry name" value="IF-2B"/>
    <property type="match status" value="1"/>
</dbReference>
<dbReference type="PANTHER" id="PTHR43475:SF1">
    <property type="entry name" value="METHYLTHIORIBOSE-1-PHOSPHATE ISOMERASE"/>
    <property type="match status" value="1"/>
</dbReference>
<dbReference type="Gene3D" id="3.40.50.10470">
    <property type="entry name" value="Translation initiation factor eif-2b, domain 2"/>
    <property type="match status" value="1"/>
</dbReference>
<organism evidence="1">
    <name type="scientific">hydrothermal vent metagenome</name>
    <dbReference type="NCBI Taxonomy" id="652676"/>
    <lineage>
        <taxon>unclassified sequences</taxon>
        <taxon>metagenomes</taxon>
        <taxon>ecological metagenomes</taxon>
    </lineage>
</organism>
<evidence type="ECO:0000313" key="1">
    <source>
        <dbReference type="EMBL" id="VAX13636.1"/>
    </source>
</evidence>
<dbReference type="SUPFAM" id="SSF100950">
    <property type="entry name" value="NagB/RpiA/CoA transferase-like"/>
    <property type="match status" value="1"/>
</dbReference>
<proteinExistence type="predicted"/>
<protein>
    <submittedName>
        <fullName evidence="1">Methylthioribose-1-phosphate isomerase</fullName>
        <ecNumber evidence="1">5.3.1.23</ecNumber>
    </submittedName>
</protein>
<dbReference type="PANTHER" id="PTHR43475">
    <property type="entry name" value="METHYLTHIORIBOSE-1-PHOSPHATE ISOMERASE"/>
    <property type="match status" value="1"/>
</dbReference>
<reference evidence="1" key="1">
    <citation type="submission" date="2018-06" db="EMBL/GenBank/DDBJ databases">
        <authorList>
            <person name="Zhirakovskaya E."/>
        </authorList>
    </citation>
    <scope>NUCLEOTIDE SEQUENCE</scope>
</reference>
<dbReference type="EMBL" id="UOFZ01000129">
    <property type="protein sequence ID" value="VAX13636.1"/>
    <property type="molecule type" value="Genomic_DNA"/>
</dbReference>
<dbReference type="GO" id="GO:0046523">
    <property type="term" value="F:S-methyl-5-thioribose-1-phosphate isomerase activity"/>
    <property type="evidence" value="ECO:0007669"/>
    <property type="project" value="UniProtKB-EC"/>
</dbReference>